<keyword evidence="3" id="KW-1185">Reference proteome</keyword>
<dbReference type="GeneID" id="70226219"/>
<feature type="region of interest" description="Disordered" evidence="1">
    <location>
        <begin position="83"/>
        <end position="119"/>
    </location>
</feature>
<protein>
    <submittedName>
        <fullName evidence="2">Uncharacterized protein</fullName>
    </submittedName>
</protein>
<dbReference type="AlphaFoldDB" id="A0A9P9JN61"/>
<dbReference type="OrthoDB" id="5077747at2759"/>
<dbReference type="Proteomes" id="UP000720189">
    <property type="component" value="Unassembled WGS sequence"/>
</dbReference>
<feature type="compositionally biased region" description="Basic residues" evidence="1">
    <location>
        <begin position="19"/>
        <end position="28"/>
    </location>
</feature>
<feature type="region of interest" description="Disordered" evidence="1">
    <location>
        <begin position="1"/>
        <end position="32"/>
    </location>
</feature>
<comment type="caution">
    <text evidence="2">The sequence shown here is derived from an EMBL/GenBank/DDBJ whole genome shotgun (WGS) entry which is preliminary data.</text>
</comment>
<proteinExistence type="predicted"/>
<reference evidence="2" key="1">
    <citation type="journal article" date="2021" name="Nat. Commun.">
        <title>Genetic determinants of endophytism in the Arabidopsis root mycobiome.</title>
        <authorList>
            <person name="Mesny F."/>
            <person name="Miyauchi S."/>
            <person name="Thiergart T."/>
            <person name="Pickel B."/>
            <person name="Atanasova L."/>
            <person name="Karlsson M."/>
            <person name="Huettel B."/>
            <person name="Barry K.W."/>
            <person name="Haridas S."/>
            <person name="Chen C."/>
            <person name="Bauer D."/>
            <person name="Andreopoulos W."/>
            <person name="Pangilinan J."/>
            <person name="LaButti K."/>
            <person name="Riley R."/>
            <person name="Lipzen A."/>
            <person name="Clum A."/>
            <person name="Drula E."/>
            <person name="Henrissat B."/>
            <person name="Kohler A."/>
            <person name="Grigoriev I.V."/>
            <person name="Martin F.M."/>
            <person name="Hacquard S."/>
        </authorList>
    </citation>
    <scope>NUCLEOTIDE SEQUENCE</scope>
    <source>
        <strain evidence="2">MPI-CAGE-AT-0023</strain>
    </source>
</reference>
<dbReference type="RefSeq" id="XP_046043406.1">
    <property type="nucleotide sequence ID" value="XM_046196265.1"/>
</dbReference>
<dbReference type="EMBL" id="JAGMUX010000021">
    <property type="protein sequence ID" value="KAH7231297.1"/>
    <property type="molecule type" value="Genomic_DNA"/>
</dbReference>
<feature type="compositionally biased region" description="Polar residues" evidence="1">
    <location>
        <begin position="91"/>
        <end position="109"/>
    </location>
</feature>
<name>A0A9P9JN61_FUSRE</name>
<sequence length="442" mass="50001">MGRRVFTNPSKVESERERARHRRRRQQQKHQNLVRQECFAYPGSCNGLMHNSTTITLSARQTGPSAPPLAITVLEEARPSVYVNEHPPSYPTASASTDDQAVPSPTGQPRETRHGAEQVAAHIDAPSTRRPWPRYRNRLHRLRIPANTTLCRTESKLGTMIDNHQSQSIAEAPGPSTSTRRVRANLQTYSVPSCAGFSQYPSGYITPDVGENRNETLDSFIEALRHQNTELGTDFLDPHETAYDQAFRIFFHSKCNCENGFEVNEPEHNCSLRESVQYLQSSLPPLPTIFGEAGSYDPGSFFRHHLLSFRKSQMQLLPENELELILCRQWDIDSVWLGATGLQAIRPPNNFRLSFLPSLALKLSCDESPDSTSATRNALSLEHQKDLYDHIIIPAACEAMSDPCRQEIPRTYDIAYAKSRSFQEKPGNNRWRPDDVNRAVHL</sequence>
<evidence type="ECO:0000313" key="2">
    <source>
        <dbReference type="EMBL" id="KAH7231297.1"/>
    </source>
</evidence>
<evidence type="ECO:0000313" key="3">
    <source>
        <dbReference type="Proteomes" id="UP000720189"/>
    </source>
</evidence>
<gene>
    <name evidence="2" type="ORF">BKA55DRAFT_598587</name>
</gene>
<evidence type="ECO:0000256" key="1">
    <source>
        <dbReference type="SAM" id="MobiDB-lite"/>
    </source>
</evidence>
<organism evidence="2 3">
    <name type="scientific">Fusarium redolens</name>
    <dbReference type="NCBI Taxonomy" id="48865"/>
    <lineage>
        <taxon>Eukaryota</taxon>
        <taxon>Fungi</taxon>
        <taxon>Dikarya</taxon>
        <taxon>Ascomycota</taxon>
        <taxon>Pezizomycotina</taxon>
        <taxon>Sordariomycetes</taxon>
        <taxon>Hypocreomycetidae</taxon>
        <taxon>Hypocreales</taxon>
        <taxon>Nectriaceae</taxon>
        <taxon>Fusarium</taxon>
        <taxon>Fusarium redolens species complex</taxon>
    </lineage>
</organism>
<accession>A0A9P9JN61</accession>